<protein>
    <recommendedName>
        <fullName evidence="4">VanZ-like domain-containing protein</fullName>
    </recommendedName>
</protein>
<proteinExistence type="predicted"/>
<evidence type="ECO:0000313" key="3">
    <source>
        <dbReference type="Proteomes" id="UP000232721"/>
    </source>
</evidence>
<reference evidence="2 3" key="1">
    <citation type="submission" date="2017-02" db="EMBL/GenBank/DDBJ databases">
        <title>Trade-off between light-utilization and light-protection in marine flavobacteria.</title>
        <authorList>
            <person name="Kumagai Y."/>
            <person name="Yoshizawa S."/>
            <person name="Kogure K."/>
            <person name="Iwasaki W."/>
        </authorList>
    </citation>
    <scope>NUCLEOTIDE SEQUENCE [LARGE SCALE GENOMIC DNA]</scope>
    <source>
        <strain evidence="2 3">KCTC 23670</strain>
    </source>
</reference>
<evidence type="ECO:0008006" key="4">
    <source>
        <dbReference type="Google" id="ProtNLM"/>
    </source>
</evidence>
<feature type="transmembrane region" description="Helical" evidence="1">
    <location>
        <begin position="12"/>
        <end position="29"/>
    </location>
</feature>
<dbReference type="Proteomes" id="UP000232721">
    <property type="component" value="Chromosome"/>
</dbReference>
<name>A0ABM6Q297_9FLAO</name>
<evidence type="ECO:0000256" key="1">
    <source>
        <dbReference type="SAM" id="Phobius"/>
    </source>
</evidence>
<keyword evidence="1" id="KW-1133">Transmembrane helix</keyword>
<feature type="transmembrane region" description="Helical" evidence="1">
    <location>
        <begin position="106"/>
        <end position="123"/>
    </location>
</feature>
<sequence length="131" mass="15556">MNLILKKVKEPLIVLVSFIVYIFNQKIYRPQVFSNSESNEYLVFILGIIPNFLGSIMTFLTCLFLFKLENKKSIRKIIITSFLITLTLVIFMELERFINQNMKFDFFDILASILALIICLIFYKKELKFYD</sequence>
<evidence type="ECO:0000313" key="2">
    <source>
        <dbReference type="EMBL" id="AUC23220.1"/>
    </source>
</evidence>
<dbReference type="RefSeq" id="WP_340833450.1">
    <property type="nucleotide sequence ID" value="NZ_CP150667.1"/>
</dbReference>
<gene>
    <name evidence="2" type="ORF">BTO15_14445</name>
</gene>
<organism evidence="2 3">
    <name type="scientific">Polaribacter sejongensis</name>
    <dbReference type="NCBI Taxonomy" id="985043"/>
    <lineage>
        <taxon>Bacteria</taxon>
        <taxon>Pseudomonadati</taxon>
        <taxon>Bacteroidota</taxon>
        <taxon>Flavobacteriia</taxon>
        <taxon>Flavobacteriales</taxon>
        <taxon>Flavobacteriaceae</taxon>
    </lineage>
</organism>
<dbReference type="EMBL" id="CP019336">
    <property type="protein sequence ID" value="AUC23220.1"/>
    <property type="molecule type" value="Genomic_DNA"/>
</dbReference>
<keyword evidence="1" id="KW-0472">Membrane</keyword>
<keyword evidence="3" id="KW-1185">Reference proteome</keyword>
<keyword evidence="1" id="KW-0812">Transmembrane</keyword>
<feature type="transmembrane region" description="Helical" evidence="1">
    <location>
        <begin position="41"/>
        <end position="65"/>
    </location>
</feature>
<feature type="transmembrane region" description="Helical" evidence="1">
    <location>
        <begin position="77"/>
        <end position="94"/>
    </location>
</feature>
<accession>A0ABM6Q297</accession>